<dbReference type="Pfam" id="PF00096">
    <property type="entry name" value="zf-C2H2"/>
    <property type="match status" value="2"/>
</dbReference>
<proteinExistence type="predicted"/>
<dbReference type="InterPro" id="IPR036236">
    <property type="entry name" value="Znf_C2H2_sf"/>
</dbReference>
<accession>A0AAD7ZVI7</accession>
<dbReference type="Proteomes" id="UP001233999">
    <property type="component" value="Unassembled WGS sequence"/>
</dbReference>
<evidence type="ECO:0000313" key="3">
    <source>
        <dbReference type="EMBL" id="KAJ9587689.1"/>
    </source>
</evidence>
<dbReference type="PROSITE" id="PS50157">
    <property type="entry name" value="ZINC_FINGER_C2H2_2"/>
    <property type="match status" value="2"/>
</dbReference>
<name>A0AAD7ZVI7_DIPPU</name>
<sequence>SDVVFLFRSFFLRLVWRAERPPARRDAGASNKRKFVCVVCGAAYSHAKSLNSHLRYHTGETECHLCHKVLSRKTHVTRHLMMKHGIYTPGPRSKKLML</sequence>
<comment type="caution">
    <text evidence="3">The sequence shown here is derived from an EMBL/GenBank/DDBJ whole genome shotgun (WGS) entry which is preliminary data.</text>
</comment>
<dbReference type="GO" id="GO:0008270">
    <property type="term" value="F:zinc ion binding"/>
    <property type="evidence" value="ECO:0007669"/>
    <property type="project" value="UniProtKB-KW"/>
</dbReference>
<evidence type="ECO:0000313" key="4">
    <source>
        <dbReference type="Proteomes" id="UP001233999"/>
    </source>
</evidence>
<keyword evidence="4" id="KW-1185">Reference proteome</keyword>
<feature type="domain" description="C2H2-type" evidence="2">
    <location>
        <begin position="35"/>
        <end position="62"/>
    </location>
</feature>
<dbReference type="InterPro" id="IPR013087">
    <property type="entry name" value="Znf_C2H2_type"/>
</dbReference>
<feature type="non-terminal residue" evidence="3">
    <location>
        <position position="98"/>
    </location>
</feature>
<dbReference type="EMBL" id="JASPKZ010006074">
    <property type="protein sequence ID" value="KAJ9587689.1"/>
    <property type="molecule type" value="Genomic_DNA"/>
</dbReference>
<gene>
    <name evidence="3" type="ORF">L9F63_018869</name>
</gene>
<dbReference type="Gene3D" id="3.30.160.60">
    <property type="entry name" value="Classic Zinc Finger"/>
    <property type="match status" value="1"/>
</dbReference>
<reference evidence="3" key="2">
    <citation type="submission" date="2023-05" db="EMBL/GenBank/DDBJ databases">
        <authorList>
            <person name="Fouks B."/>
        </authorList>
    </citation>
    <scope>NUCLEOTIDE SEQUENCE</scope>
    <source>
        <strain evidence="3">Stay&amp;Tobe</strain>
        <tissue evidence="3">Testes</tissue>
    </source>
</reference>
<dbReference type="PROSITE" id="PS00028">
    <property type="entry name" value="ZINC_FINGER_C2H2_1"/>
    <property type="match status" value="2"/>
</dbReference>
<keyword evidence="1" id="KW-0479">Metal-binding</keyword>
<dbReference type="AlphaFoldDB" id="A0AAD7ZVI7"/>
<evidence type="ECO:0000259" key="2">
    <source>
        <dbReference type="PROSITE" id="PS50157"/>
    </source>
</evidence>
<keyword evidence="1" id="KW-0863">Zinc-finger</keyword>
<evidence type="ECO:0000256" key="1">
    <source>
        <dbReference type="PROSITE-ProRule" id="PRU00042"/>
    </source>
</evidence>
<keyword evidence="1" id="KW-0862">Zinc</keyword>
<dbReference type="SMART" id="SM00355">
    <property type="entry name" value="ZnF_C2H2"/>
    <property type="match status" value="2"/>
</dbReference>
<organism evidence="3 4">
    <name type="scientific">Diploptera punctata</name>
    <name type="common">Pacific beetle cockroach</name>
    <dbReference type="NCBI Taxonomy" id="6984"/>
    <lineage>
        <taxon>Eukaryota</taxon>
        <taxon>Metazoa</taxon>
        <taxon>Ecdysozoa</taxon>
        <taxon>Arthropoda</taxon>
        <taxon>Hexapoda</taxon>
        <taxon>Insecta</taxon>
        <taxon>Pterygota</taxon>
        <taxon>Neoptera</taxon>
        <taxon>Polyneoptera</taxon>
        <taxon>Dictyoptera</taxon>
        <taxon>Blattodea</taxon>
        <taxon>Blaberoidea</taxon>
        <taxon>Blaberidae</taxon>
        <taxon>Diplopterinae</taxon>
        <taxon>Diploptera</taxon>
    </lineage>
</organism>
<feature type="domain" description="C2H2-type" evidence="2">
    <location>
        <begin position="61"/>
        <end position="89"/>
    </location>
</feature>
<dbReference type="SUPFAM" id="SSF57667">
    <property type="entry name" value="beta-beta-alpha zinc fingers"/>
    <property type="match status" value="1"/>
</dbReference>
<reference evidence="3" key="1">
    <citation type="journal article" date="2023" name="IScience">
        <title>Live-bearing cockroach genome reveals convergent evolutionary mechanisms linked to viviparity in insects and beyond.</title>
        <authorList>
            <person name="Fouks B."/>
            <person name="Harrison M.C."/>
            <person name="Mikhailova A.A."/>
            <person name="Marchal E."/>
            <person name="English S."/>
            <person name="Carruthers M."/>
            <person name="Jennings E.C."/>
            <person name="Chiamaka E.L."/>
            <person name="Frigard R.A."/>
            <person name="Pippel M."/>
            <person name="Attardo G.M."/>
            <person name="Benoit J.B."/>
            <person name="Bornberg-Bauer E."/>
            <person name="Tobe S.S."/>
        </authorList>
    </citation>
    <scope>NUCLEOTIDE SEQUENCE</scope>
    <source>
        <strain evidence="3">Stay&amp;Tobe</strain>
    </source>
</reference>
<protein>
    <recommendedName>
        <fullName evidence="2">C2H2-type domain-containing protein</fullName>
    </recommendedName>
</protein>